<evidence type="ECO:0000313" key="2">
    <source>
        <dbReference type="Proteomes" id="UP000694846"/>
    </source>
</evidence>
<accession>A0A8B8G300</accession>
<dbReference type="OrthoDB" id="6573264at2759"/>
<dbReference type="RefSeq" id="XP_025417357.1">
    <property type="nucleotide sequence ID" value="XM_025561572.1"/>
</dbReference>
<keyword evidence="2" id="KW-1185">Reference proteome</keyword>
<dbReference type="AlphaFoldDB" id="A0A8B8G300"/>
<dbReference type="Pfam" id="PF17800">
    <property type="entry name" value="NPL"/>
    <property type="match status" value="1"/>
</dbReference>
<protein>
    <submittedName>
        <fullName evidence="3">Uncharacterized protein LOC112688405</fullName>
    </submittedName>
</protein>
<dbReference type="Gene3D" id="2.60.120.340">
    <property type="entry name" value="Nucleoplasmin core domain"/>
    <property type="match status" value="1"/>
</dbReference>
<evidence type="ECO:0000313" key="3">
    <source>
        <dbReference type="RefSeq" id="XP_025417357.1"/>
    </source>
</evidence>
<name>A0A8B8G300_9HEMI</name>
<gene>
    <name evidence="3" type="primary">LOC112688405</name>
</gene>
<proteinExistence type="predicted"/>
<reference evidence="3" key="1">
    <citation type="submission" date="2025-08" db="UniProtKB">
        <authorList>
            <consortium name="RefSeq"/>
        </authorList>
    </citation>
    <scope>IDENTIFICATION</scope>
    <source>
        <tissue evidence="3">Whole body</tissue>
    </source>
</reference>
<dbReference type="InterPro" id="IPR041232">
    <property type="entry name" value="NPL"/>
</dbReference>
<evidence type="ECO:0000259" key="1">
    <source>
        <dbReference type="Pfam" id="PF17800"/>
    </source>
</evidence>
<dbReference type="GeneID" id="112688405"/>
<organism evidence="2 3">
    <name type="scientific">Sipha flava</name>
    <name type="common">yellow sugarcane aphid</name>
    <dbReference type="NCBI Taxonomy" id="143950"/>
    <lineage>
        <taxon>Eukaryota</taxon>
        <taxon>Metazoa</taxon>
        <taxon>Ecdysozoa</taxon>
        <taxon>Arthropoda</taxon>
        <taxon>Hexapoda</taxon>
        <taxon>Insecta</taxon>
        <taxon>Pterygota</taxon>
        <taxon>Neoptera</taxon>
        <taxon>Paraneoptera</taxon>
        <taxon>Hemiptera</taxon>
        <taxon>Sternorrhyncha</taxon>
        <taxon>Aphidomorpha</taxon>
        <taxon>Aphidoidea</taxon>
        <taxon>Aphididae</taxon>
        <taxon>Sipha</taxon>
    </lineage>
</organism>
<feature type="domain" description="Nucleoplasmin-like" evidence="1">
    <location>
        <begin position="18"/>
        <end position="121"/>
    </location>
</feature>
<sequence>MVYINMCQHTDTLCEKCGIEKTFIVDKPLHLTMAVLDIDYGAFIRRPLDWTFEYEIPQFVLNNRFKFTLKIKTSTNDQEVIICHLHEGNKYQSNIDLHLKSGTSVVFSCQQTCSIHLSGYYLN</sequence>
<dbReference type="Proteomes" id="UP000694846">
    <property type="component" value="Unplaced"/>
</dbReference>